<keyword evidence="2" id="KW-1185">Reference proteome</keyword>
<organism evidence="1 2">
    <name type="scientific">Araneus ventricosus</name>
    <name type="common">Orbweaver spider</name>
    <name type="synonym">Epeira ventricosa</name>
    <dbReference type="NCBI Taxonomy" id="182803"/>
    <lineage>
        <taxon>Eukaryota</taxon>
        <taxon>Metazoa</taxon>
        <taxon>Ecdysozoa</taxon>
        <taxon>Arthropoda</taxon>
        <taxon>Chelicerata</taxon>
        <taxon>Arachnida</taxon>
        <taxon>Araneae</taxon>
        <taxon>Araneomorphae</taxon>
        <taxon>Entelegynae</taxon>
        <taxon>Araneoidea</taxon>
        <taxon>Araneidae</taxon>
        <taxon>Araneus</taxon>
    </lineage>
</organism>
<name>A0A4Y2V5S7_ARAVE</name>
<gene>
    <name evidence="1" type="ORF">AVEN_183906_1</name>
</gene>
<dbReference type="Proteomes" id="UP000499080">
    <property type="component" value="Unassembled WGS sequence"/>
</dbReference>
<dbReference type="OrthoDB" id="4737882at2759"/>
<sequence>MLDEPEAVWDSLRAVDLFEDAPVSSCFMFEIFFNPSAFLAAESTLDESLAAESTLDESLAAESTLDESLAAESTLDESLAAESTLDESLAAESTLDESLAAESTLDESLAAESTLDESLAAESTLDESLAAESTLDESLADNVRSADFDQIKNVKFPTNSRIFYFLLNFNSSADNVLKTGRCPIIGHHT</sequence>
<evidence type="ECO:0000313" key="1">
    <source>
        <dbReference type="EMBL" id="GBO19097.1"/>
    </source>
</evidence>
<accession>A0A4Y2V5S7</accession>
<reference evidence="1 2" key="1">
    <citation type="journal article" date="2019" name="Sci. Rep.">
        <title>Orb-weaving spider Araneus ventricosus genome elucidates the spidroin gene catalogue.</title>
        <authorList>
            <person name="Kono N."/>
            <person name="Nakamura H."/>
            <person name="Ohtoshi R."/>
            <person name="Moran D.A.P."/>
            <person name="Shinohara A."/>
            <person name="Yoshida Y."/>
            <person name="Fujiwara M."/>
            <person name="Mori M."/>
            <person name="Tomita M."/>
            <person name="Arakawa K."/>
        </authorList>
    </citation>
    <scope>NUCLEOTIDE SEQUENCE [LARGE SCALE GENOMIC DNA]</scope>
</reference>
<comment type="caution">
    <text evidence="1">The sequence shown here is derived from an EMBL/GenBank/DDBJ whole genome shotgun (WGS) entry which is preliminary data.</text>
</comment>
<dbReference type="AlphaFoldDB" id="A0A4Y2V5S7"/>
<protein>
    <submittedName>
        <fullName evidence="1">Uncharacterized protein</fullName>
    </submittedName>
</protein>
<proteinExistence type="predicted"/>
<evidence type="ECO:0000313" key="2">
    <source>
        <dbReference type="Proteomes" id="UP000499080"/>
    </source>
</evidence>
<dbReference type="EMBL" id="BGPR01042626">
    <property type="protein sequence ID" value="GBO19097.1"/>
    <property type="molecule type" value="Genomic_DNA"/>
</dbReference>